<feature type="non-terminal residue" evidence="1">
    <location>
        <position position="184"/>
    </location>
</feature>
<dbReference type="AlphaFoldDB" id="A0ABD0LR03"/>
<gene>
    <name evidence="1" type="ORF">BaRGS_00007248</name>
</gene>
<sequence length="184" mass="20393">CYPHCSNSLGKEISTEHNGHTIIFHSIYVVRFGYGSWPRVSVSDVTRSQDACHCQFLLSPFQTEWAIFQSSDRVCPQCEPFLLLVTSQDTPGCTTKGYPDWNNLICPGRSQPGPLTTTCTEHSQPNPLLATRRVRYCCTCSSLLRCAGYLPVVDSVLLSSRRREISGEVTSKKPGKCLDNATTA</sequence>
<reference evidence="1 2" key="1">
    <citation type="journal article" date="2023" name="Sci. Data">
        <title>Genome assembly of the Korean intertidal mud-creeper Batillaria attramentaria.</title>
        <authorList>
            <person name="Patra A.K."/>
            <person name="Ho P.T."/>
            <person name="Jun S."/>
            <person name="Lee S.J."/>
            <person name="Kim Y."/>
            <person name="Won Y.J."/>
        </authorList>
    </citation>
    <scope>NUCLEOTIDE SEQUENCE [LARGE SCALE GENOMIC DNA]</scope>
    <source>
        <strain evidence="1">Wonlab-2016</strain>
    </source>
</reference>
<comment type="caution">
    <text evidence="1">The sequence shown here is derived from an EMBL/GenBank/DDBJ whole genome shotgun (WGS) entry which is preliminary data.</text>
</comment>
<name>A0ABD0LR03_9CAEN</name>
<organism evidence="1 2">
    <name type="scientific">Batillaria attramentaria</name>
    <dbReference type="NCBI Taxonomy" id="370345"/>
    <lineage>
        <taxon>Eukaryota</taxon>
        <taxon>Metazoa</taxon>
        <taxon>Spiralia</taxon>
        <taxon>Lophotrochozoa</taxon>
        <taxon>Mollusca</taxon>
        <taxon>Gastropoda</taxon>
        <taxon>Caenogastropoda</taxon>
        <taxon>Sorbeoconcha</taxon>
        <taxon>Cerithioidea</taxon>
        <taxon>Batillariidae</taxon>
        <taxon>Batillaria</taxon>
    </lineage>
</organism>
<evidence type="ECO:0000313" key="2">
    <source>
        <dbReference type="Proteomes" id="UP001519460"/>
    </source>
</evidence>
<protein>
    <submittedName>
        <fullName evidence="1">Uncharacterized protein</fullName>
    </submittedName>
</protein>
<feature type="non-terminal residue" evidence="1">
    <location>
        <position position="1"/>
    </location>
</feature>
<evidence type="ECO:0000313" key="1">
    <source>
        <dbReference type="EMBL" id="KAK7501444.1"/>
    </source>
</evidence>
<keyword evidence="2" id="KW-1185">Reference proteome</keyword>
<proteinExistence type="predicted"/>
<accession>A0ABD0LR03</accession>
<dbReference type="EMBL" id="JACVVK020000031">
    <property type="protein sequence ID" value="KAK7501444.1"/>
    <property type="molecule type" value="Genomic_DNA"/>
</dbReference>
<dbReference type="Proteomes" id="UP001519460">
    <property type="component" value="Unassembled WGS sequence"/>
</dbReference>